<evidence type="ECO:0000313" key="3">
    <source>
        <dbReference type="EMBL" id="TWW09869.1"/>
    </source>
</evidence>
<organism evidence="3 4">
    <name type="scientific">Planctomyces bekefii</name>
    <dbReference type="NCBI Taxonomy" id="1653850"/>
    <lineage>
        <taxon>Bacteria</taxon>
        <taxon>Pseudomonadati</taxon>
        <taxon>Planctomycetota</taxon>
        <taxon>Planctomycetia</taxon>
        <taxon>Planctomycetales</taxon>
        <taxon>Planctomycetaceae</taxon>
        <taxon>Planctomyces</taxon>
    </lineage>
</organism>
<protein>
    <recommendedName>
        <fullName evidence="2">Pyrrolo-quinoline quinone repeat domain-containing protein</fullName>
    </recommendedName>
</protein>
<dbReference type="Pfam" id="PF13360">
    <property type="entry name" value="PQQ_2"/>
    <property type="match status" value="2"/>
</dbReference>
<dbReference type="InterPro" id="IPR011047">
    <property type="entry name" value="Quinoprotein_ADH-like_sf"/>
</dbReference>
<sequence>MVRTSLLLLVPGLLLAGLAAAGETMQFRGESGNGVLPAQAVRADWENGAGVAWKVPNPAAGWAQPIVHGQQLYIAGAVGEGDLKPSNFADGVKSPQSMGVSLFAKPPKTPLTWKLYCLSVQDGRTLWEREIIQKKASYPIHPSNSWQTETPAADDAGVYVFCGAAGTLTAFGHDGSQKWQQQTEICRTNNGFGTGSSPALVDGRVIVQLYGEESAVVRCFDAASGRPLWAFERPDKGTSWSSPLIWRNSVRTEVVCSGGDRLDALDPATGGVLWTVRRVKAATACSPCCDSVRLYFGGSDPFSKGPLFAVKAGAAGDVSPEKSNQKFAQCDWLSERQGPGMASPVSSGKYVYTNDNNILKCFDAATGERLYQTRIPGLDMLAASPLLIGDRLLLLDENGKGCLVNAGSEFQVVGRGSLPDTFWATPAVKDGAMYFRGVEGIYCVRK</sequence>
<dbReference type="InterPro" id="IPR015943">
    <property type="entry name" value="WD40/YVTN_repeat-like_dom_sf"/>
</dbReference>
<reference evidence="3 4" key="1">
    <citation type="submission" date="2019-08" db="EMBL/GenBank/DDBJ databases">
        <title>100 year-old enigma solved: identification of Planctomyces bekefii, the type genus and species of the phylum Planctomycetes.</title>
        <authorList>
            <person name="Svetlana D.N."/>
            <person name="Overmann J."/>
        </authorList>
    </citation>
    <scope>NUCLEOTIDE SEQUENCE [LARGE SCALE GENOMIC DNA]</scope>
    <source>
        <strain evidence="3">Phe10_nw2017</strain>
    </source>
</reference>
<feature type="domain" description="Pyrrolo-quinoline quinone repeat" evidence="2">
    <location>
        <begin position="114"/>
        <end position="209"/>
    </location>
</feature>
<comment type="caution">
    <text evidence="3">The sequence shown here is derived from an EMBL/GenBank/DDBJ whole genome shotgun (WGS) entry which is preliminary data.</text>
</comment>
<feature type="signal peptide" evidence="1">
    <location>
        <begin position="1"/>
        <end position="21"/>
    </location>
</feature>
<keyword evidence="4" id="KW-1185">Reference proteome</keyword>
<evidence type="ECO:0000256" key="1">
    <source>
        <dbReference type="SAM" id="SignalP"/>
    </source>
</evidence>
<evidence type="ECO:0000259" key="2">
    <source>
        <dbReference type="Pfam" id="PF13360"/>
    </source>
</evidence>
<dbReference type="SUPFAM" id="SSF50998">
    <property type="entry name" value="Quinoprotein alcohol dehydrogenase-like"/>
    <property type="match status" value="1"/>
</dbReference>
<dbReference type="Gene3D" id="2.130.10.10">
    <property type="entry name" value="YVTN repeat-like/Quinoprotein amine dehydrogenase"/>
    <property type="match status" value="2"/>
</dbReference>
<name>A0A5C6M6U2_9PLAN</name>
<dbReference type="PANTHER" id="PTHR34512">
    <property type="entry name" value="CELL SURFACE PROTEIN"/>
    <property type="match status" value="1"/>
</dbReference>
<dbReference type="AlphaFoldDB" id="A0A5C6M6U2"/>
<accession>A0A5C6M6U2</accession>
<dbReference type="InterPro" id="IPR002372">
    <property type="entry name" value="PQQ_rpt_dom"/>
</dbReference>
<feature type="domain" description="Pyrrolo-quinoline quinone repeat" evidence="2">
    <location>
        <begin position="215"/>
        <end position="278"/>
    </location>
</feature>
<gene>
    <name evidence="3" type="ORF">E3A20_09990</name>
</gene>
<keyword evidence="1" id="KW-0732">Signal</keyword>
<proteinExistence type="predicted"/>
<evidence type="ECO:0000313" key="4">
    <source>
        <dbReference type="Proteomes" id="UP000321083"/>
    </source>
</evidence>
<dbReference type="EMBL" id="SRHE01000158">
    <property type="protein sequence ID" value="TWW09869.1"/>
    <property type="molecule type" value="Genomic_DNA"/>
</dbReference>
<dbReference type="PANTHER" id="PTHR34512:SF30">
    <property type="entry name" value="OUTER MEMBRANE PROTEIN ASSEMBLY FACTOR BAMB"/>
    <property type="match status" value="1"/>
</dbReference>
<feature type="chain" id="PRO_5023137561" description="Pyrrolo-quinoline quinone repeat domain-containing protein" evidence="1">
    <location>
        <begin position="22"/>
        <end position="446"/>
    </location>
</feature>
<reference evidence="3 4" key="2">
    <citation type="submission" date="2019-08" db="EMBL/GenBank/DDBJ databases">
        <authorList>
            <person name="Henke P."/>
        </authorList>
    </citation>
    <scope>NUCLEOTIDE SEQUENCE [LARGE SCALE GENOMIC DNA]</scope>
    <source>
        <strain evidence="3">Phe10_nw2017</strain>
    </source>
</reference>
<dbReference type="Proteomes" id="UP000321083">
    <property type="component" value="Unassembled WGS sequence"/>
</dbReference>